<proteinExistence type="inferred from homology"/>
<dbReference type="EMBL" id="DS114046">
    <property type="protein sequence ID" value="EAX91276.1"/>
    <property type="molecule type" value="Genomic_DNA"/>
</dbReference>
<dbReference type="PANTHER" id="PTHR23426:SF65">
    <property type="entry name" value="FERREDOXIN-2, MITOCHONDRIAL"/>
    <property type="match status" value="1"/>
</dbReference>
<dbReference type="GO" id="GO:0005739">
    <property type="term" value="C:mitochondrion"/>
    <property type="evidence" value="ECO:0000318"/>
    <property type="project" value="GO_Central"/>
</dbReference>
<keyword evidence="3" id="KW-0479">Metal-binding</keyword>
<comment type="cofactor">
    <cofactor evidence="6">
        <name>[2Fe-2S] cluster</name>
        <dbReference type="ChEBI" id="CHEBI:190135"/>
    </cofactor>
</comment>
<dbReference type="InterPro" id="IPR001041">
    <property type="entry name" value="2Fe-2S_ferredoxin-type"/>
</dbReference>
<dbReference type="InterPro" id="IPR036010">
    <property type="entry name" value="2Fe-2S_ferredoxin-like_sf"/>
</dbReference>
<dbReference type="KEGG" id="tva:4748969"/>
<reference evidence="8" key="2">
    <citation type="journal article" date="2007" name="Science">
        <title>Draft genome sequence of the sexually transmitted pathogen Trichomonas vaginalis.</title>
        <authorList>
            <person name="Carlton J.M."/>
            <person name="Hirt R.P."/>
            <person name="Silva J.C."/>
            <person name="Delcher A.L."/>
            <person name="Schatz M."/>
            <person name="Zhao Q."/>
            <person name="Wortman J.R."/>
            <person name="Bidwell S.L."/>
            <person name="Alsmark U.C.M."/>
            <person name="Besteiro S."/>
            <person name="Sicheritz-Ponten T."/>
            <person name="Noel C.J."/>
            <person name="Dacks J.B."/>
            <person name="Foster P.G."/>
            <person name="Simillion C."/>
            <person name="Van de Peer Y."/>
            <person name="Miranda-Saavedra D."/>
            <person name="Barton G.J."/>
            <person name="Westrop G.D."/>
            <person name="Mueller S."/>
            <person name="Dessi D."/>
            <person name="Fiori P.L."/>
            <person name="Ren Q."/>
            <person name="Paulsen I."/>
            <person name="Zhang H."/>
            <person name="Bastida-Corcuera F.D."/>
            <person name="Simoes-Barbosa A."/>
            <person name="Brown M.T."/>
            <person name="Hayes R.D."/>
            <person name="Mukherjee M."/>
            <person name="Okumura C.Y."/>
            <person name="Schneider R."/>
            <person name="Smith A.J."/>
            <person name="Vanacova S."/>
            <person name="Villalvazo M."/>
            <person name="Haas B.J."/>
            <person name="Pertea M."/>
            <person name="Feldblyum T.V."/>
            <person name="Utterback T.R."/>
            <person name="Shu C.L."/>
            <person name="Osoegawa K."/>
            <person name="de Jong P.J."/>
            <person name="Hrdy I."/>
            <person name="Horvathova L."/>
            <person name="Zubacova Z."/>
            <person name="Dolezal P."/>
            <person name="Malik S.B."/>
            <person name="Logsdon J.M. Jr."/>
            <person name="Henze K."/>
            <person name="Gupta A."/>
            <person name="Wang C.C."/>
            <person name="Dunne R.L."/>
            <person name="Upcroft J.A."/>
            <person name="Upcroft P."/>
            <person name="White O."/>
            <person name="Salzberg S.L."/>
            <person name="Tang P."/>
            <person name="Chiu C.-H."/>
            <person name="Lee Y.-S."/>
            <person name="Embley T.M."/>
            <person name="Coombs G.H."/>
            <person name="Mottram J.C."/>
            <person name="Tachezy J."/>
            <person name="Fraser-Liggett C.M."/>
            <person name="Johnson P.J."/>
        </authorList>
    </citation>
    <scope>NUCLEOTIDE SEQUENCE [LARGE SCALE GENOMIC DNA]</scope>
    <source>
        <strain evidence="8">G3</strain>
    </source>
</reference>
<sequence>MLCQQSNIRYFPSLTIVNSKGEKTKVDFEDGQRLFDAVEGTKAEYIRGECGGNMSCGLCFVEVPPNAFKQPDVKEMDLLEETDGTTKYSRLACQLILGPQFEDVEIHVRQ</sequence>
<dbReference type="GO" id="GO:0051537">
    <property type="term" value="F:2 iron, 2 sulfur cluster binding"/>
    <property type="evidence" value="ECO:0007669"/>
    <property type="project" value="UniProtKB-KW"/>
</dbReference>
<accession>A2FUY5</accession>
<dbReference type="GO" id="GO:0046872">
    <property type="term" value="F:metal ion binding"/>
    <property type="evidence" value="ECO:0007669"/>
    <property type="project" value="UniProtKB-KW"/>
</dbReference>
<keyword evidence="2" id="KW-0001">2Fe-2S</keyword>
<evidence type="ECO:0000256" key="1">
    <source>
        <dbReference type="ARBA" id="ARBA00010914"/>
    </source>
</evidence>
<evidence type="ECO:0000313" key="8">
    <source>
        <dbReference type="EMBL" id="EAX91276.1"/>
    </source>
</evidence>
<keyword evidence="5" id="KW-0411">Iron-sulfur</keyword>
<dbReference type="AlphaFoldDB" id="A2FUY5"/>
<evidence type="ECO:0000256" key="5">
    <source>
        <dbReference type="ARBA" id="ARBA00023014"/>
    </source>
</evidence>
<dbReference type="OMA" id="NMACGRC"/>
<evidence type="ECO:0000256" key="3">
    <source>
        <dbReference type="ARBA" id="ARBA00022723"/>
    </source>
</evidence>
<evidence type="ECO:0000313" key="9">
    <source>
        <dbReference type="Proteomes" id="UP000001542"/>
    </source>
</evidence>
<evidence type="ECO:0000256" key="4">
    <source>
        <dbReference type="ARBA" id="ARBA00023004"/>
    </source>
</evidence>
<dbReference type="OrthoDB" id="268593at2759"/>
<dbReference type="VEuPathDB" id="TrichDB:TVAG_251200"/>
<comment type="similarity">
    <text evidence="1">Belongs to the adrenodoxin/putidaredoxin family.</text>
</comment>
<dbReference type="GO" id="GO:0022900">
    <property type="term" value="P:electron transport chain"/>
    <property type="evidence" value="ECO:0000318"/>
    <property type="project" value="GO_Central"/>
</dbReference>
<dbReference type="SMR" id="A2FUY5"/>
<dbReference type="STRING" id="5722.A2FUY5"/>
<evidence type="ECO:0000259" key="7">
    <source>
        <dbReference type="PROSITE" id="PS51085"/>
    </source>
</evidence>
<keyword evidence="9" id="KW-1185">Reference proteome</keyword>
<protein>
    <submittedName>
        <fullName evidence="8">Ferredoxin 6</fullName>
    </submittedName>
</protein>
<dbReference type="InterPro" id="IPR012675">
    <property type="entry name" value="Beta-grasp_dom_sf"/>
</dbReference>
<reference evidence="8" key="1">
    <citation type="submission" date="2006-10" db="EMBL/GenBank/DDBJ databases">
        <authorList>
            <person name="Amadeo P."/>
            <person name="Zhao Q."/>
            <person name="Wortman J."/>
            <person name="Fraser-Liggett C."/>
            <person name="Carlton J."/>
        </authorList>
    </citation>
    <scope>NUCLEOTIDE SEQUENCE</scope>
    <source>
        <strain evidence="8">G3</strain>
    </source>
</reference>
<evidence type="ECO:0000256" key="6">
    <source>
        <dbReference type="ARBA" id="ARBA00034078"/>
    </source>
</evidence>
<dbReference type="RefSeq" id="XP_001304206.1">
    <property type="nucleotide sequence ID" value="XM_001304205.1"/>
</dbReference>
<dbReference type="Proteomes" id="UP000001542">
    <property type="component" value="Unassembled WGS sequence"/>
</dbReference>
<dbReference type="PROSITE" id="PS51085">
    <property type="entry name" value="2FE2S_FER_2"/>
    <property type="match status" value="1"/>
</dbReference>
<dbReference type="Pfam" id="PF00111">
    <property type="entry name" value="Fer2"/>
    <property type="match status" value="1"/>
</dbReference>
<dbReference type="InParanoid" id="A2FUY5"/>
<dbReference type="GO" id="GO:0009055">
    <property type="term" value="F:electron transfer activity"/>
    <property type="evidence" value="ECO:0000318"/>
    <property type="project" value="GO_Central"/>
</dbReference>
<dbReference type="PANTHER" id="PTHR23426">
    <property type="entry name" value="FERREDOXIN/ADRENODOXIN"/>
    <property type="match status" value="1"/>
</dbReference>
<dbReference type="Gene3D" id="3.10.20.30">
    <property type="match status" value="1"/>
</dbReference>
<dbReference type="InterPro" id="IPR001055">
    <property type="entry name" value="Adrenodoxin-like"/>
</dbReference>
<evidence type="ECO:0000256" key="2">
    <source>
        <dbReference type="ARBA" id="ARBA00022714"/>
    </source>
</evidence>
<dbReference type="SUPFAM" id="SSF54292">
    <property type="entry name" value="2Fe-2S ferredoxin-like"/>
    <property type="match status" value="1"/>
</dbReference>
<gene>
    <name evidence="8" type="ORF">TVAG_251200</name>
</gene>
<organism evidence="8 9">
    <name type="scientific">Trichomonas vaginalis (strain ATCC PRA-98 / G3)</name>
    <dbReference type="NCBI Taxonomy" id="412133"/>
    <lineage>
        <taxon>Eukaryota</taxon>
        <taxon>Metamonada</taxon>
        <taxon>Parabasalia</taxon>
        <taxon>Trichomonadida</taxon>
        <taxon>Trichomonadidae</taxon>
        <taxon>Trichomonas</taxon>
    </lineage>
</organism>
<keyword evidence="4" id="KW-0408">Iron</keyword>
<dbReference type="VEuPathDB" id="TrichDB:TVAGG3_0455670"/>
<name>A2FUY5_TRIV3</name>
<dbReference type="GO" id="GO:0140647">
    <property type="term" value="P:P450-containing electron transport chain"/>
    <property type="evidence" value="ECO:0007669"/>
    <property type="project" value="InterPro"/>
</dbReference>
<feature type="domain" description="2Fe-2S ferredoxin-type" evidence="7">
    <location>
        <begin position="12"/>
        <end position="110"/>
    </location>
</feature>